<dbReference type="AlphaFoldDB" id="A0A8T1VE47"/>
<sequence length="135" mass="14217">MKTRSSSSRTSTTTTSTRILRGDNFACYQGDPKGNFEVPTATGDCACEASIGRDCELNVLTESGDLKRYSENAVSTQISTYKKQIGEYKVSAATQFSRGRSNFGIGDLKGGVSQSSGSSGEGEVGARTDSSVSTQ</sequence>
<name>A0A8T1VE47_9STRA</name>
<evidence type="ECO:0000313" key="3">
    <source>
        <dbReference type="Proteomes" id="UP000694044"/>
    </source>
</evidence>
<accession>A0A8T1VE47</accession>
<dbReference type="EMBL" id="JAGDFM010000341">
    <property type="protein sequence ID" value="KAG7379587.1"/>
    <property type="molecule type" value="Genomic_DNA"/>
</dbReference>
<reference evidence="2" key="1">
    <citation type="submission" date="2021-02" db="EMBL/GenBank/DDBJ databases">
        <authorList>
            <person name="Palmer J.M."/>
        </authorList>
    </citation>
    <scope>NUCLEOTIDE SEQUENCE</scope>
    <source>
        <strain evidence="2">SCRP734</strain>
    </source>
</reference>
<keyword evidence="3" id="KW-1185">Reference proteome</keyword>
<comment type="caution">
    <text evidence="2">The sequence shown here is derived from an EMBL/GenBank/DDBJ whole genome shotgun (WGS) entry which is preliminary data.</text>
</comment>
<evidence type="ECO:0000313" key="2">
    <source>
        <dbReference type="EMBL" id="KAG7379587.1"/>
    </source>
</evidence>
<gene>
    <name evidence="2" type="ORF">PHYPSEUDO_008458</name>
</gene>
<proteinExistence type="predicted"/>
<protein>
    <submittedName>
        <fullName evidence="2">Uncharacterized protein</fullName>
    </submittedName>
</protein>
<feature type="region of interest" description="Disordered" evidence="1">
    <location>
        <begin position="99"/>
        <end position="135"/>
    </location>
</feature>
<dbReference type="Proteomes" id="UP000694044">
    <property type="component" value="Unassembled WGS sequence"/>
</dbReference>
<evidence type="ECO:0000256" key="1">
    <source>
        <dbReference type="SAM" id="MobiDB-lite"/>
    </source>
</evidence>
<organism evidence="2 3">
    <name type="scientific">Phytophthora pseudosyringae</name>
    <dbReference type="NCBI Taxonomy" id="221518"/>
    <lineage>
        <taxon>Eukaryota</taxon>
        <taxon>Sar</taxon>
        <taxon>Stramenopiles</taxon>
        <taxon>Oomycota</taxon>
        <taxon>Peronosporomycetes</taxon>
        <taxon>Peronosporales</taxon>
        <taxon>Peronosporaceae</taxon>
        <taxon>Phytophthora</taxon>
    </lineage>
</organism>
<dbReference type="OrthoDB" id="129409at2759"/>